<feature type="compositionally biased region" description="Polar residues" evidence="1">
    <location>
        <begin position="1124"/>
        <end position="1139"/>
    </location>
</feature>
<feature type="region of interest" description="Disordered" evidence="1">
    <location>
        <begin position="633"/>
        <end position="671"/>
    </location>
</feature>
<feature type="compositionally biased region" description="Basic and acidic residues" evidence="1">
    <location>
        <begin position="926"/>
        <end position="937"/>
    </location>
</feature>
<dbReference type="EMBL" id="NKCL01000226">
    <property type="protein sequence ID" value="RSL77993.1"/>
    <property type="molecule type" value="Genomic_DNA"/>
</dbReference>
<proteinExistence type="predicted"/>
<feature type="compositionally biased region" description="Low complexity" evidence="1">
    <location>
        <begin position="788"/>
        <end position="797"/>
    </location>
</feature>
<reference evidence="2 3" key="1">
    <citation type="submission" date="2017-06" db="EMBL/GenBank/DDBJ databases">
        <title>Comparative genomic analysis of Ambrosia Fusariam Clade fungi.</title>
        <authorList>
            <person name="Stajich J.E."/>
            <person name="Carrillo J."/>
            <person name="Kijimoto T."/>
            <person name="Eskalen A."/>
            <person name="O'Donnell K."/>
            <person name="Kasson M."/>
        </authorList>
    </citation>
    <scope>NUCLEOTIDE SEQUENCE [LARGE SCALE GENOMIC DNA]</scope>
    <source>
        <strain evidence="2 3">NRRL62606</strain>
    </source>
</reference>
<comment type="caution">
    <text evidence="2">The sequence shown here is derived from an EMBL/GenBank/DDBJ whole genome shotgun (WGS) entry which is preliminary data.</text>
</comment>
<feature type="region of interest" description="Disordered" evidence="1">
    <location>
        <begin position="692"/>
        <end position="750"/>
    </location>
</feature>
<feature type="compositionally biased region" description="Basic and acidic residues" evidence="1">
    <location>
        <begin position="1220"/>
        <end position="1231"/>
    </location>
</feature>
<feature type="region of interest" description="Disordered" evidence="1">
    <location>
        <begin position="880"/>
        <end position="988"/>
    </location>
</feature>
<feature type="region of interest" description="Disordered" evidence="1">
    <location>
        <begin position="764"/>
        <end position="830"/>
    </location>
</feature>
<feature type="compositionally biased region" description="Basic and acidic residues" evidence="1">
    <location>
        <begin position="961"/>
        <end position="978"/>
    </location>
</feature>
<evidence type="ECO:0000313" key="2">
    <source>
        <dbReference type="EMBL" id="RSL77993.1"/>
    </source>
</evidence>
<feature type="region of interest" description="Disordered" evidence="1">
    <location>
        <begin position="78"/>
        <end position="226"/>
    </location>
</feature>
<feature type="region of interest" description="Disordered" evidence="1">
    <location>
        <begin position="1191"/>
        <end position="1248"/>
    </location>
</feature>
<feature type="compositionally biased region" description="Basic residues" evidence="1">
    <location>
        <begin position="909"/>
        <end position="925"/>
    </location>
</feature>
<feature type="region of interest" description="Disordered" evidence="1">
    <location>
        <begin position="1092"/>
        <end position="1152"/>
    </location>
</feature>
<protein>
    <submittedName>
        <fullName evidence="2">Uncharacterized protein</fullName>
    </submittedName>
</protein>
<feature type="region of interest" description="Disordered" evidence="1">
    <location>
        <begin position="1"/>
        <end position="55"/>
    </location>
</feature>
<gene>
    <name evidence="2" type="ORF">CEP51_008595</name>
</gene>
<feature type="compositionally biased region" description="Low complexity" evidence="1">
    <location>
        <begin position="23"/>
        <end position="36"/>
    </location>
</feature>
<feature type="region of interest" description="Disordered" evidence="1">
    <location>
        <begin position="1325"/>
        <end position="1347"/>
    </location>
</feature>
<feature type="compositionally biased region" description="Polar residues" evidence="1">
    <location>
        <begin position="89"/>
        <end position="99"/>
    </location>
</feature>
<feature type="region of interest" description="Disordered" evidence="1">
    <location>
        <begin position="292"/>
        <end position="378"/>
    </location>
</feature>
<feature type="compositionally biased region" description="Polar residues" evidence="1">
    <location>
        <begin position="138"/>
        <end position="153"/>
    </location>
</feature>
<organism evidence="2 3">
    <name type="scientific">Fusarium floridanum</name>
    <dbReference type="NCBI Taxonomy" id="1325733"/>
    <lineage>
        <taxon>Eukaryota</taxon>
        <taxon>Fungi</taxon>
        <taxon>Dikarya</taxon>
        <taxon>Ascomycota</taxon>
        <taxon>Pezizomycotina</taxon>
        <taxon>Sordariomycetes</taxon>
        <taxon>Hypocreomycetidae</taxon>
        <taxon>Hypocreales</taxon>
        <taxon>Nectriaceae</taxon>
        <taxon>Fusarium</taxon>
        <taxon>Fusarium solani species complex</taxon>
    </lineage>
</organism>
<keyword evidence="3" id="KW-1185">Reference proteome</keyword>
<feature type="region of interest" description="Disordered" evidence="1">
    <location>
        <begin position="486"/>
        <end position="513"/>
    </location>
</feature>
<evidence type="ECO:0000313" key="3">
    <source>
        <dbReference type="Proteomes" id="UP000287972"/>
    </source>
</evidence>
<feature type="compositionally biased region" description="Low complexity" evidence="1">
    <location>
        <begin position="172"/>
        <end position="186"/>
    </location>
</feature>
<feature type="compositionally biased region" description="Low complexity" evidence="1">
    <location>
        <begin position="292"/>
        <end position="302"/>
    </location>
</feature>
<feature type="compositionally biased region" description="Low complexity" evidence="1">
    <location>
        <begin position="326"/>
        <end position="336"/>
    </location>
</feature>
<feature type="region of interest" description="Disordered" evidence="1">
    <location>
        <begin position="1163"/>
        <end position="1182"/>
    </location>
</feature>
<dbReference type="Proteomes" id="UP000287972">
    <property type="component" value="Unassembled WGS sequence"/>
</dbReference>
<name>A0A428RKB6_9HYPO</name>
<evidence type="ECO:0000256" key="1">
    <source>
        <dbReference type="SAM" id="MobiDB-lite"/>
    </source>
</evidence>
<accession>A0A428RKB6</accession>
<feature type="compositionally biased region" description="Basic and acidic residues" evidence="1">
    <location>
        <begin position="724"/>
        <end position="742"/>
    </location>
</feature>
<feature type="compositionally biased region" description="Polar residues" evidence="1">
    <location>
        <begin position="40"/>
        <end position="52"/>
    </location>
</feature>
<feature type="compositionally biased region" description="Basic and acidic residues" evidence="1">
    <location>
        <begin position="1195"/>
        <end position="1209"/>
    </location>
</feature>
<feature type="region of interest" description="Disordered" evidence="1">
    <location>
        <begin position="586"/>
        <end position="621"/>
    </location>
</feature>
<feature type="compositionally biased region" description="Polar residues" evidence="1">
    <location>
        <begin position="192"/>
        <end position="211"/>
    </location>
</feature>
<sequence>MTAPSQPVNRGHEKDEGQVDPVLLSSPLSTPLTTSPEPVSFQSLADQNSTPLSMLDDSCFLDTEKSNMNSFGTMVADAGAASAGGDKPTASSDQLSTGPSARDLDPSIQSQRTADLGTAVSAAGDGNAETTRAVDDTVNASRQVDSNPSTNQCARDGGSNQGPLEQNRQDTDTQVLQDQQRRQSQQKLISPATINTTNLPAQNSSAPSSGISPLRGPHQNKQHRMDIWDRNQHRYETDPAPTGSVPAQAPALPASGIVTAPAPAPAPASAHCTDSAASIAAARCATQDMLASTSPTAKSASPGHRPGYQDGHLNGHSSHDTHDHGSSPSYTSSPSPLRVGSVQPTTKFVQPRPRTIVRTTSDSGSLDLKHPTPDITSQARSGAYVGNIAQLEATAVRLSMTSSIDDAIRDLHTELKRSDSRRSSILAASVKASGSVDDYTPGSAVEQLRRHPSIASSIVSTNNAARYGGYSPAGYVLSPNHSLTGRLRSGSKNSAGRPDFDLDSVLSRHGPGKASVRSVRSTKISLAEISESEPISLTQDVLDMADKSPPIKNTESDSLLPDELRDANMPATDVFNKMMGYDDFLDDKNEKKPADATTGLLSDQEESRDPQRPGSSRSDTTFQQCQDAFGDFDGVHWVPEQDDPYAPPEGPESPPKRQMPSAGMARPQSYMDPETGQQMLYYPARVPAMLNLPPKLSNKPKATDRNKRRSQVMSAMFEGNRQSRVLDDNRRSQVLDNHDTTRDSWLPDPLAGHRESFAALSTEQLQHVDQEPQSKTIRSVHSDRDEAPAVQPETAPEAEAEPLRRPRRLSKMDPDKRKSRMSNLPPQLRASVYFDTPPTAQQDIEVKDGSAMATLDSILDASANAPVNAFTDHERAGKLGQEVYGKERKRASIAPSMVLRPESGEKQHEKHARKRSSFMWLKRHSHASDDDDHRASKSDSGLGPVNADTRATENEALARSVDGRSDGHSDDGQPAKEGEGEESEEEAYYGPPTTLLAELQLRKQQQKQRTQRTFPGGMHATLLEIDAVAETQRKARKNKRVNLAWEDADGNLVDEDSDDEDVPLAIIAARNQGAQNVMDLNRPLGLMERREMEDNEPLSQRRARLHGQDPRSIVIRKPSMNDLGVNNLSANHLPQTPHSVQPPPTEPDDEFEGETLADRKRRLAAKDEAENPLPKARPVSGAFSVELLSQFEDPEEKKKQEEEKAKPPGEETLGQRRRRLQAEREAREREMSFNQLSAGPEAGGPGGAPVPGINGRMHQLSNILATHPKREADILAQQERARVERENRLAREREAKLAAYRSQMPQTLTQQMPQSLGGGATNAHNGAFRGGAFNDGTGGQGPQAAMSSPALNTQLLNQPALNHRASAVFSPYGAPMQQQGPYGGSATNLGMMNNNPNMGGYGGMNNLSPYGGGGAVYGGGLMQPGMQPMPGGSMNRIEQWRQSVLP</sequence>